<protein>
    <submittedName>
        <fullName evidence="2">Uncharacterized protein</fullName>
    </submittedName>
</protein>
<evidence type="ECO:0000256" key="1">
    <source>
        <dbReference type="SAM" id="MobiDB-lite"/>
    </source>
</evidence>
<dbReference type="AlphaFoldDB" id="A0A4Y2K3N0"/>
<organism evidence="2 3">
    <name type="scientific">Araneus ventricosus</name>
    <name type="common">Orbweaver spider</name>
    <name type="synonym">Epeira ventricosa</name>
    <dbReference type="NCBI Taxonomy" id="182803"/>
    <lineage>
        <taxon>Eukaryota</taxon>
        <taxon>Metazoa</taxon>
        <taxon>Ecdysozoa</taxon>
        <taxon>Arthropoda</taxon>
        <taxon>Chelicerata</taxon>
        <taxon>Arachnida</taxon>
        <taxon>Araneae</taxon>
        <taxon>Araneomorphae</taxon>
        <taxon>Entelegynae</taxon>
        <taxon>Araneoidea</taxon>
        <taxon>Araneidae</taxon>
        <taxon>Araneus</taxon>
    </lineage>
</organism>
<comment type="caution">
    <text evidence="2">The sequence shown here is derived from an EMBL/GenBank/DDBJ whole genome shotgun (WGS) entry which is preliminary data.</text>
</comment>
<name>A0A4Y2K3N0_ARAVE</name>
<evidence type="ECO:0000313" key="2">
    <source>
        <dbReference type="EMBL" id="GBM96944.1"/>
    </source>
</evidence>
<reference evidence="2 3" key="1">
    <citation type="journal article" date="2019" name="Sci. Rep.">
        <title>Orb-weaving spider Araneus ventricosus genome elucidates the spidroin gene catalogue.</title>
        <authorList>
            <person name="Kono N."/>
            <person name="Nakamura H."/>
            <person name="Ohtoshi R."/>
            <person name="Moran D.A.P."/>
            <person name="Shinohara A."/>
            <person name="Yoshida Y."/>
            <person name="Fujiwara M."/>
            <person name="Mori M."/>
            <person name="Tomita M."/>
            <person name="Arakawa K."/>
        </authorList>
    </citation>
    <scope>NUCLEOTIDE SEQUENCE [LARGE SCALE GENOMIC DNA]</scope>
</reference>
<keyword evidence="3" id="KW-1185">Reference proteome</keyword>
<feature type="region of interest" description="Disordered" evidence="1">
    <location>
        <begin position="1"/>
        <end position="115"/>
    </location>
</feature>
<feature type="compositionally biased region" description="Low complexity" evidence="1">
    <location>
        <begin position="97"/>
        <end position="115"/>
    </location>
</feature>
<dbReference type="Proteomes" id="UP000499080">
    <property type="component" value="Unassembled WGS sequence"/>
</dbReference>
<evidence type="ECO:0000313" key="3">
    <source>
        <dbReference type="Proteomes" id="UP000499080"/>
    </source>
</evidence>
<accession>A0A4Y2K3N0</accession>
<proteinExistence type="predicted"/>
<gene>
    <name evidence="2" type="ORF">AVEN_172535_1</name>
</gene>
<sequence>MTVADSSGAETGVLVANHLATGRSLPKEERTITGGNFNRKRQNMKTLQTLEPKTESQRKETRNSRISRNPRNAQIPGIPQIYGMPAIPRMPQIPGTPQIHGMPQIPGIPQIPCIP</sequence>
<dbReference type="EMBL" id="BGPR01004192">
    <property type="protein sequence ID" value="GBM96944.1"/>
    <property type="molecule type" value="Genomic_DNA"/>
</dbReference>
<feature type="compositionally biased region" description="Basic and acidic residues" evidence="1">
    <location>
        <begin position="52"/>
        <end position="63"/>
    </location>
</feature>